<reference evidence="4" key="1">
    <citation type="submission" date="2025-08" db="UniProtKB">
        <authorList>
            <consortium name="Ensembl"/>
        </authorList>
    </citation>
    <scope>IDENTIFICATION</scope>
</reference>
<dbReference type="GO" id="GO:0005886">
    <property type="term" value="C:plasma membrane"/>
    <property type="evidence" value="ECO:0007669"/>
    <property type="project" value="InterPro"/>
</dbReference>
<dbReference type="InterPro" id="IPR036179">
    <property type="entry name" value="Ig-like_dom_sf"/>
</dbReference>
<dbReference type="SMART" id="SM00409">
    <property type="entry name" value="IG"/>
    <property type="match status" value="1"/>
</dbReference>
<dbReference type="SUPFAM" id="SSF48726">
    <property type="entry name" value="Immunoglobulin"/>
    <property type="match status" value="1"/>
</dbReference>
<keyword evidence="5" id="KW-1185">Reference proteome</keyword>
<dbReference type="GeneTree" id="ENSGT00940000171594"/>
<feature type="region of interest" description="Disordered" evidence="1">
    <location>
        <begin position="168"/>
        <end position="191"/>
    </location>
</feature>
<feature type="domain" description="Ig-like" evidence="3">
    <location>
        <begin position="27"/>
        <end position="109"/>
    </location>
</feature>
<dbReference type="GO" id="GO:0038023">
    <property type="term" value="F:signaling receptor activity"/>
    <property type="evidence" value="ECO:0007669"/>
    <property type="project" value="InterPro"/>
</dbReference>
<evidence type="ECO:0000313" key="5">
    <source>
        <dbReference type="Proteomes" id="UP000265000"/>
    </source>
</evidence>
<name>A0A3Q2PVW2_FUNHE</name>
<dbReference type="Proteomes" id="UP000265000">
    <property type="component" value="Unplaced"/>
</dbReference>
<evidence type="ECO:0000313" key="4">
    <source>
        <dbReference type="Ensembl" id="ENSFHEP00000017374.1"/>
    </source>
</evidence>
<evidence type="ECO:0000259" key="3">
    <source>
        <dbReference type="PROSITE" id="PS50835"/>
    </source>
</evidence>
<dbReference type="Gene3D" id="2.60.40.10">
    <property type="entry name" value="Immunoglobulins"/>
    <property type="match status" value="1"/>
</dbReference>
<keyword evidence="2" id="KW-0472">Membrane</keyword>
<organism evidence="4 5">
    <name type="scientific">Fundulus heteroclitus</name>
    <name type="common">Killifish</name>
    <name type="synonym">Mummichog</name>
    <dbReference type="NCBI Taxonomy" id="8078"/>
    <lineage>
        <taxon>Eukaryota</taxon>
        <taxon>Metazoa</taxon>
        <taxon>Chordata</taxon>
        <taxon>Craniata</taxon>
        <taxon>Vertebrata</taxon>
        <taxon>Euteleostomi</taxon>
        <taxon>Actinopterygii</taxon>
        <taxon>Neopterygii</taxon>
        <taxon>Teleostei</taxon>
        <taxon>Neoteleostei</taxon>
        <taxon>Acanthomorphata</taxon>
        <taxon>Ovalentaria</taxon>
        <taxon>Atherinomorphae</taxon>
        <taxon>Cyprinodontiformes</taxon>
        <taxon>Fundulidae</taxon>
        <taxon>Fundulus</taxon>
    </lineage>
</organism>
<keyword evidence="2" id="KW-0812">Transmembrane</keyword>
<dbReference type="GO" id="GO:0002768">
    <property type="term" value="P:immune response-regulating cell surface receptor signaling pathway"/>
    <property type="evidence" value="ECO:0007669"/>
    <property type="project" value="InterPro"/>
</dbReference>
<dbReference type="InterPro" id="IPR007110">
    <property type="entry name" value="Ig-like_dom"/>
</dbReference>
<evidence type="ECO:0000256" key="1">
    <source>
        <dbReference type="SAM" id="MobiDB-lite"/>
    </source>
</evidence>
<proteinExistence type="predicted"/>
<protein>
    <recommendedName>
        <fullName evidence="3">Ig-like domain-containing protein</fullName>
    </recommendedName>
</protein>
<dbReference type="PROSITE" id="PS50835">
    <property type="entry name" value="IG_LIKE"/>
    <property type="match status" value="1"/>
</dbReference>
<dbReference type="InterPro" id="IPR039257">
    <property type="entry name" value="BTLA"/>
</dbReference>
<dbReference type="PANTHER" id="PTHR37996">
    <property type="entry name" value="B- AND T-LYMPHOCYTE ATTENUATOR"/>
    <property type="match status" value="1"/>
</dbReference>
<dbReference type="Ensembl" id="ENSFHET00000033950.1">
    <property type="protein sequence ID" value="ENSFHEP00000017374.1"/>
    <property type="gene ID" value="ENSFHEG00000019084.1"/>
</dbReference>
<dbReference type="PANTHER" id="PTHR37996:SF1">
    <property type="entry name" value="B- AND T-LYMPHOCYTE ATTENUATOR"/>
    <property type="match status" value="1"/>
</dbReference>
<reference evidence="4" key="2">
    <citation type="submission" date="2025-09" db="UniProtKB">
        <authorList>
            <consortium name="Ensembl"/>
        </authorList>
    </citation>
    <scope>IDENTIFICATION</scope>
</reference>
<dbReference type="InterPro" id="IPR003599">
    <property type="entry name" value="Ig_sub"/>
</dbReference>
<keyword evidence="2" id="KW-1133">Transmembrane helix</keyword>
<dbReference type="AlphaFoldDB" id="A0A3Q2PVW2"/>
<sequence length="252" mass="28212">MSSCALDEECTTELQVRRNTVYETFPGEELRIDCPVVFCSNSPPTINWYKTDDRWVYLNNDTNHIVTGWETSGLSKGIFYLIFKNIVSNDSGIYRCEGGRSISHNINVTVNVYFKCALICATAKEPSKSETTNAFLMYVYCAAGIGAFVIIVIILSVICMQGCKRNSNPLPSRRTSERKTTAPPPEPRISGDNVQLYGQVVQDRKRLRNATQAGEANANVVYASLNHGPAPREVTRPHRQMEETEYAAIRLT</sequence>
<accession>A0A3Q2PVW2</accession>
<feature type="transmembrane region" description="Helical" evidence="2">
    <location>
        <begin position="135"/>
        <end position="158"/>
    </location>
</feature>
<dbReference type="InterPro" id="IPR013783">
    <property type="entry name" value="Ig-like_fold"/>
</dbReference>
<evidence type="ECO:0000256" key="2">
    <source>
        <dbReference type="SAM" id="Phobius"/>
    </source>
</evidence>
<dbReference type="STRING" id="8078.ENSFHEP00000017374"/>